<dbReference type="PANTHER" id="PTHR11063:SF8">
    <property type="entry name" value="DELTA-1-PYRROLINE-5-CARBOXYLATE SYNTHASE"/>
    <property type="match status" value="1"/>
</dbReference>
<reference evidence="14" key="3">
    <citation type="submission" date="2025-08" db="UniProtKB">
        <authorList>
            <consortium name="RefSeq"/>
        </authorList>
    </citation>
    <scope>IDENTIFICATION</scope>
    <source>
        <strain evidence="14">CBS 342.82</strain>
    </source>
</reference>
<evidence type="ECO:0000256" key="5">
    <source>
        <dbReference type="ARBA" id="ARBA00022857"/>
    </source>
</evidence>
<keyword evidence="4" id="KW-0641">Proline biosynthesis</keyword>
<evidence type="ECO:0000256" key="9">
    <source>
        <dbReference type="ARBA" id="ARBA00060997"/>
    </source>
</evidence>
<dbReference type="InterPro" id="IPR016162">
    <property type="entry name" value="Ald_DH_N"/>
</dbReference>
<keyword evidence="6" id="KW-0560">Oxidoreductase</keyword>
<comment type="similarity">
    <text evidence="9">Belongs to the gamma-glutamyl phosphate reductase family.</text>
</comment>
<dbReference type="NCBIfam" id="TIGR00407">
    <property type="entry name" value="proA"/>
    <property type="match status" value="1"/>
</dbReference>
<dbReference type="InterPro" id="IPR016161">
    <property type="entry name" value="Ald_DH/histidinol_DH"/>
</dbReference>
<evidence type="ECO:0000256" key="4">
    <source>
        <dbReference type="ARBA" id="ARBA00022650"/>
    </source>
</evidence>
<dbReference type="PIRSF" id="PIRSF000151">
    <property type="entry name" value="GPR"/>
    <property type="match status" value="1"/>
</dbReference>
<dbReference type="EC" id="1.2.1.41" evidence="2"/>
<evidence type="ECO:0000256" key="11">
    <source>
        <dbReference type="ARBA" id="ARBA00077451"/>
    </source>
</evidence>
<reference evidence="14" key="1">
    <citation type="submission" date="2020-01" db="EMBL/GenBank/DDBJ databases">
        <authorList>
            <consortium name="DOE Joint Genome Institute"/>
            <person name="Haridas S."/>
            <person name="Albert R."/>
            <person name="Binder M."/>
            <person name="Bloem J."/>
            <person name="Labutti K."/>
            <person name="Salamov A."/>
            <person name="Andreopoulos B."/>
            <person name="Baker S.E."/>
            <person name="Barry K."/>
            <person name="Bills G."/>
            <person name="Bluhm B.H."/>
            <person name="Cannon C."/>
            <person name="Castanera R."/>
            <person name="Culley D.E."/>
            <person name="Daum C."/>
            <person name="Ezra D."/>
            <person name="Gonzalez J.B."/>
            <person name="Henrissat B."/>
            <person name="Kuo A."/>
            <person name="Liang C."/>
            <person name="Lipzen A."/>
            <person name="Lutzoni F."/>
            <person name="Magnuson J."/>
            <person name="Mondo S."/>
            <person name="Nolan M."/>
            <person name="Ohm R."/>
            <person name="Pangilinan J."/>
            <person name="Park H.-J."/>
            <person name="Ramirez L."/>
            <person name="Alfaro M."/>
            <person name="Sun H."/>
            <person name="Tritt A."/>
            <person name="Yoshinaga Y."/>
            <person name="Zwiers L.-H."/>
            <person name="Turgeon B.G."/>
            <person name="Goodwin S.B."/>
            <person name="Spatafora J.W."/>
            <person name="Crous P.W."/>
            <person name="Grigoriev I.V."/>
        </authorList>
    </citation>
    <scope>NUCLEOTIDE SEQUENCE</scope>
    <source>
        <strain evidence="14">CBS 342.82</strain>
    </source>
</reference>
<dbReference type="AlphaFoldDB" id="A0A6J3M992"/>
<keyword evidence="3" id="KW-0028">Amino-acid biosynthesis</keyword>
<evidence type="ECO:0000313" key="14">
    <source>
        <dbReference type="RefSeq" id="XP_033461652.1"/>
    </source>
</evidence>
<gene>
    <name evidence="14" type="ORF">K489DRAFT_408977</name>
</gene>
<dbReference type="Gene3D" id="3.40.309.10">
    <property type="entry name" value="Aldehyde Dehydrogenase, Chain A, domain 2"/>
    <property type="match status" value="1"/>
</dbReference>
<dbReference type="CDD" id="cd07079">
    <property type="entry name" value="ALDH_F18-19_ProA-GPR"/>
    <property type="match status" value="1"/>
</dbReference>
<feature type="domain" description="Aldehyde dehydrogenase" evidence="12">
    <location>
        <begin position="11"/>
        <end position="285"/>
    </location>
</feature>
<dbReference type="InterPro" id="IPR016163">
    <property type="entry name" value="Ald_DH_C"/>
</dbReference>
<dbReference type="UniPathway" id="UPA00098">
    <property type="reaction ID" value="UER00360"/>
</dbReference>
<organism evidence="14">
    <name type="scientific">Dissoconium aciculare CBS 342.82</name>
    <dbReference type="NCBI Taxonomy" id="1314786"/>
    <lineage>
        <taxon>Eukaryota</taxon>
        <taxon>Fungi</taxon>
        <taxon>Dikarya</taxon>
        <taxon>Ascomycota</taxon>
        <taxon>Pezizomycotina</taxon>
        <taxon>Dothideomycetes</taxon>
        <taxon>Dothideomycetidae</taxon>
        <taxon>Mycosphaerellales</taxon>
        <taxon>Dissoconiaceae</taxon>
        <taxon>Dissoconium</taxon>
    </lineage>
</organism>
<name>A0A6J3M992_9PEZI</name>
<keyword evidence="5" id="KW-0521">NADP</keyword>
<keyword evidence="13" id="KW-1185">Reference proteome</keyword>
<comment type="function">
    <text evidence="8">Catalyzes the NADPH dependent reduction of L-gamma-glutamyl 5-phosphate into L-glutamate 5-semialdehyde and phosphate. The product spontaneously undergoes cyclization to form 1-pyrroline-5-carboxylate.</text>
</comment>
<evidence type="ECO:0000256" key="1">
    <source>
        <dbReference type="ARBA" id="ARBA00004985"/>
    </source>
</evidence>
<dbReference type="InterPro" id="IPR012134">
    <property type="entry name" value="Glu-5-SA_DH"/>
</dbReference>
<dbReference type="PANTHER" id="PTHR11063">
    <property type="entry name" value="GLUTAMATE SEMIALDEHYDE DEHYDROGENASE"/>
    <property type="match status" value="1"/>
</dbReference>
<dbReference type="OrthoDB" id="1934954at2759"/>
<evidence type="ECO:0000256" key="6">
    <source>
        <dbReference type="ARBA" id="ARBA00023002"/>
    </source>
</evidence>
<evidence type="ECO:0000256" key="3">
    <source>
        <dbReference type="ARBA" id="ARBA00022605"/>
    </source>
</evidence>
<dbReference type="GeneID" id="54365335"/>
<sequence>MSLTTASPVEIARQARLSSRTLATLPVAQRNAALAAIHEALLSAKEEILAANAKDVEAAKLATADGSLNPSILKRLDLSRPGKFEDMLAGVKDVERLDDPVGRVDLKTELDDGLILQRQTCPIGVLLIIFEARPEVIANIASLAIKSGNAAILKGGKESTASFQTISTVISRALASTAVPNAAVQLVATRDAVDALLELSEYIDLVIPRGSNDLVRHCQRKAHMPVLGHADGLCSIYIHSDADAQMAAAVVVDSKTDYPAACNAVETLLVHESVLHTVLPAVATALFAKGVTLKCDAPAKAALTATLPGSAHLLLQDSTESDYDTEFLDIVLAVRTVPSSPATTPDQTSPSTSLSFAISHINTHGSHHTECILTASREVSEEFFAGVDAACKFWNCSTRFCDGMRFGFGTEVGISTNKVHARGPVGLEGLTIHEYRLSGQGQVAASYSGAGARGYTHRKLDL</sequence>
<dbReference type="GO" id="GO:0004350">
    <property type="term" value="F:glutamate-5-semialdehyde dehydrogenase activity"/>
    <property type="evidence" value="ECO:0007669"/>
    <property type="project" value="UniProtKB-EC"/>
</dbReference>
<dbReference type="SUPFAM" id="SSF53720">
    <property type="entry name" value="ALDH-like"/>
    <property type="match status" value="1"/>
</dbReference>
<dbReference type="Pfam" id="PF00171">
    <property type="entry name" value="Aldedh"/>
    <property type="match status" value="1"/>
</dbReference>
<dbReference type="InterPro" id="IPR015590">
    <property type="entry name" value="Aldehyde_DH_dom"/>
</dbReference>
<dbReference type="RefSeq" id="XP_033461652.1">
    <property type="nucleotide sequence ID" value="XM_033607536.1"/>
</dbReference>
<protein>
    <recommendedName>
        <fullName evidence="2">glutamate-5-semialdehyde dehydrogenase</fullName>
        <ecNumber evidence="2">1.2.1.41</ecNumber>
    </recommendedName>
    <alternativeName>
        <fullName evidence="11">Glutamate-5-semialdehyde dehydrogenase</fullName>
    </alternativeName>
    <alternativeName>
        <fullName evidence="10">Glutamyl-gamma-semialdehyde dehydrogenase</fullName>
    </alternativeName>
</protein>
<dbReference type="Proteomes" id="UP000504637">
    <property type="component" value="Unplaced"/>
</dbReference>
<dbReference type="GO" id="GO:0050661">
    <property type="term" value="F:NADP binding"/>
    <property type="evidence" value="ECO:0007669"/>
    <property type="project" value="InterPro"/>
</dbReference>
<dbReference type="FunFam" id="3.40.309.10:FF:000006">
    <property type="entry name" value="Gamma-glutamyl phosphate reductase"/>
    <property type="match status" value="1"/>
</dbReference>
<accession>A0A6J3M992</accession>
<proteinExistence type="inferred from homology"/>
<evidence type="ECO:0000313" key="13">
    <source>
        <dbReference type="Proteomes" id="UP000504637"/>
    </source>
</evidence>
<evidence type="ECO:0000256" key="8">
    <source>
        <dbReference type="ARBA" id="ARBA00059423"/>
    </source>
</evidence>
<evidence type="ECO:0000256" key="7">
    <source>
        <dbReference type="ARBA" id="ARBA00049024"/>
    </source>
</evidence>
<comment type="catalytic activity">
    <reaction evidence="7">
        <text>L-glutamate 5-semialdehyde + phosphate + NADP(+) = L-glutamyl 5-phosphate + NADPH + H(+)</text>
        <dbReference type="Rhea" id="RHEA:19541"/>
        <dbReference type="ChEBI" id="CHEBI:15378"/>
        <dbReference type="ChEBI" id="CHEBI:43474"/>
        <dbReference type="ChEBI" id="CHEBI:57783"/>
        <dbReference type="ChEBI" id="CHEBI:58066"/>
        <dbReference type="ChEBI" id="CHEBI:58274"/>
        <dbReference type="ChEBI" id="CHEBI:58349"/>
        <dbReference type="EC" id="1.2.1.41"/>
    </reaction>
</comment>
<dbReference type="NCBIfam" id="NF001221">
    <property type="entry name" value="PRK00197.1"/>
    <property type="match status" value="1"/>
</dbReference>
<evidence type="ECO:0000256" key="10">
    <source>
        <dbReference type="ARBA" id="ARBA00075718"/>
    </source>
</evidence>
<evidence type="ECO:0000256" key="2">
    <source>
        <dbReference type="ARBA" id="ARBA00013002"/>
    </source>
</evidence>
<dbReference type="Gene3D" id="3.40.605.10">
    <property type="entry name" value="Aldehyde Dehydrogenase, Chain A, domain 1"/>
    <property type="match status" value="1"/>
</dbReference>
<reference evidence="14" key="2">
    <citation type="submission" date="2020-04" db="EMBL/GenBank/DDBJ databases">
        <authorList>
            <consortium name="NCBI Genome Project"/>
        </authorList>
    </citation>
    <scope>NUCLEOTIDE SEQUENCE</scope>
    <source>
        <strain evidence="14">CBS 342.82</strain>
    </source>
</reference>
<dbReference type="HAMAP" id="MF_00412">
    <property type="entry name" value="ProA"/>
    <property type="match status" value="1"/>
</dbReference>
<dbReference type="InterPro" id="IPR000965">
    <property type="entry name" value="GPR_dom"/>
</dbReference>
<dbReference type="GO" id="GO:0055129">
    <property type="term" value="P:L-proline biosynthetic process"/>
    <property type="evidence" value="ECO:0007669"/>
    <property type="project" value="UniProtKB-UniPathway"/>
</dbReference>
<evidence type="ECO:0000259" key="12">
    <source>
        <dbReference type="Pfam" id="PF00171"/>
    </source>
</evidence>
<comment type="pathway">
    <text evidence="1">Amino-acid biosynthesis; L-proline biosynthesis; L-glutamate 5-semialdehyde from L-glutamate: step 2/2.</text>
</comment>